<accession>A0AAW2VFX2</accession>
<name>A0AAW2VFX2_9LAMI</name>
<proteinExistence type="predicted"/>
<dbReference type="EMBL" id="JACGWN010000010">
    <property type="protein sequence ID" value="KAL0428151.1"/>
    <property type="molecule type" value="Genomic_DNA"/>
</dbReference>
<feature type="region of interest" description="Disordered" evidence="1">
    <location>
        <begin position="1"/>
        <end position="33"/>
    </location>
</feature>
<dbReference type="AlphaFoldDB" id="A0AAW2VFX2"/>
<protein>
    <submittedName>
        <fullName evidence="2">Uncharacterized protein</fullName>
    </submittedName>
</protein>
<evidence type="ECO:0000313" key="2">
    <source>
        <dbReference type="EMBL" id="KAL0428151.1"/>
    </source>
</evidence>
<organism evidence="2">
    <name type="scientific">Sesamum latifolium</name>
    <dbReference type="NCBI Taxonomy" id="2727402"/>
    <lineage>
        <taxon>Eukaryota</taxon>
        <taxon>Viridiplantae</taxon>
        <taxon>Streptophyta</taxon>
        <taxon>Embryophyta</taxon>
        <taxon>Tracheophyta</taxon>
        <taxon>Spermatophyta</taxon>
        <taxon>Magnoliopsida</taxon>
        <taxon>eudicotyledons</taxon>
        <taxon>Gunneridae</taxon>
        <taxon>Pentapetalae</taxon>
        <taxon>asterids</taxon>
        <taxon>lamiids</taxon>
        <taxon>Lamiales</taxon>
        <taxon>Pedaliaceae</taxon>
        <taxon>Sesamum</taxon>
    </lineage>
</organism>
<sequence>MLSTISRMLRKEKRFCPPKSQSHTQPSKPPLKRFVPSIQEAEGGYKTLAIDEKGFDHKAFKLLIKAGYNPKEKLSLRKLPSGNHRIAIQEGLTEEENARIRLEELKALDGKRLEAQQSLECYQARLSKAFNEKVRLHSFQVGDLVLAARRPIMTP</sequence>
<reference evidence="2" key="2">
    <citation type="journal article" date="2024" name="Plant">
        <title>Genomic evolution and insights into agronomic trait innovations of Sesamum species.</title>
        <authorList>
            <person name="Miao H."/>
            <person name="Wang L."/>
            <person name="Qu L."/>
            <person name="Liu H."/>
            <person name="Sun Y."/>
            <person name="Le M."/>
            <person name="Wang Q."/>
            <person name="Wei S."/>
            <person name="Zheng Y."/>
            <person name="Lin W."/>
            <person name="Duan Y."/>
            <person name="Cao H."/>
            <person name="Xiong S."/>
            <person name="Wang X."/>
            <person name="Wei L."/>
            <person name="Li C."/>
            <person name="Ma Q."/>
            <person name="Ju M."/>
            <person name="Zhao R."/>
            <person name="Li G."/>
            <person name="Mu C."/>
            <person name="Tian Q."/>
            <person name="Mei H."/>
            <person name="Zhang T."/>
            <person name="Gao T."/>
            <person name="Zhang H."/>
        </authorList>
    </citation>
    <scope>NUCLEOTIDE SEQUENCE</scope>
    <source>
        <tissue evidence="2">Leaf</tissue>
    </source>
</reference>
<gene>
    <name evidence="2" type="ORF">Slati_2989900</name>
</gene>
<evidence type="ECO:0000256" key="1">
    <source>
        <dbReference type="SAM" id="MobiDB-lite"/>
    </source>
</evidence>
<comment type="caution">
    <text evidence="2">The sequence shown here is derived from an EMBL/GenBank/DDBJ whole genome shotgun (WGS) entry which is preliminary data.</text>
</comment>
<reference evidence="2" key="1">
    <citation type="submission" date="2020-06" db="EMBL/GenBank/DDBJ databases">
        <authorList>
            <person name="Li T."/>
            <person name="Hu X."/>
            <person name="Zhang T."/>
            <person name="Song X."/>
            <person name="Zhang H."/>
            <person name="Dai N."/>
            <person name="Sheng W."/>
            <person name="Hou X."/>
            <person name="Wei L."/>
        </authorList>
    </citation>
    <scope>NUCLEOTIDE SEQUENCE</scope>
    <source>
        <strain evidence="2">KEN1</strain>
        <tissue evidence="2">Leaf</tissue>
    </source>
</reference>